<comment type="caution">
    <text evidence="1">The sequence shown here is derived from an EMBL/GenBank/DDBJ whole genome shotgun (WGS) entry which is preliminary data.</text>
</comment>
<dbReference type="Pfam" id="PF20137">
    <property type="entry name" value="BubE"/>
    <property type="match status" value="1"/>
</dbReference>
<evidence type="ECO:0000313" key="2">
    <source>
        <dbReference type="Proteomes" id="UP000604661"/>
    </source>
</evidence>
<evidence type="ECO:0000313" key="1">
    <source>
        <dbReference type="EMBL" id="MBD2560677.1"/>
    </source>
</evidence>
<sequence>MLRHEFVEYIPDNLNDNTIYVSIKFGTVAHKCCCGCGNEVFTPLSPTDWKLIFNGKSISLEPSIGNWSFECKSHYWIRHNDVIWAVQWSQEEIDAARIYDRSAKEKYFEDASSNVMTEKPKSDKQKQSSWMKLKQWWLQYWK</sequence>
<proteinExistence type="predicted"/>
<dbReference type="InterPro" id="IPR045384">
    <property type="entry name" value="DUF6527"/>
</dbReference>
<accession>A0ABR8EUA4</accession>
<organism evidence="1 2">
    <name type="scientific">Nostoc linckia FACHB-391</name>
    <dbReference type="NCBI Taxonomy" id="2692906"/>
    <lineage>
        <taxon>Bacteria</taxon>
        <taxon>Bacillati</taxon>
        <taxon>Cyanobacteriota</taxon>
        <taxon>Cyanophyceae</taxon>
        <taxon>Nostocales</taxon>
        <taxon>Nostocaceae</taxon>
        <taxon>Nostoc</taxon>
    </lineage>
</organism>
<keyword evidence="2" id="KW-1185">Reference proteome</keyword>
<reference evidence="1 2" key="1">
    <citation type="journal article" date="2020" name="ISME J.">
        <title>Comparative genomics reveals insights into cyanobacterial evolution and habitat adaptation.</title>
        <authorList>
            <person name="Chen M.Y."/>
            <person name="Teng W.K."/>
            <person name="Zhao L."/>
            <person name="Hu C.X."/>
            <person name="Zhou Y.K."/>
            <person name="Han B.P."/>
            <person name="Song L.R."/>
            <person name="Shu W.S."/>
        </authorList>
    </citation>
    <scope>NUCLEOTIDE SEQUENCE [LARGE SCALE GENOMIC DNA]</scope>
    <source>
        <strain evidence="1 2">FACHB-391</strain>
    </source>
</reference>
<protein>
    <submittedName>
        <fullName evidence="1">Uncharacterized protein</fullName>
    </submittedName>
</protein>
<dbReference type="Proteomes" id="UP000604661">
    <property type="component" value="Unassembled WGS sequence"/>
</dbReference>
<name>A0ABR8EUA4_NOSLI</name>
<dbReference type="RefSeq" id="WP_094351996.1">
    <property type="nucleotide sequence ID" value="NZ_JACJTE010000006.1"/>
</dbReference>
<gene>
    <name evidence="1" type="ORF">H6G95_08605</name>
</gene>
<dbReference type="EMBL" id="JACJTE010000006">
    <property type="protein sequence ID" value="MBD2560677.1"/>
    <property type="molecule type" value="Genomic_DNA"/>
</dbReference>